<comment type="caution">
    <text evidence="1">The sequence shown here is derived from an EMBL/GenBank/DDBJ whole genome shotgun (WGS) entry which is preliminary data.</text>
</comment>
<evidence type="ECO:0008006" key="3">
    <source>
        <dbReference type="Google" id="ProtNLM"/>
    </source>
</evidence>
<dbReference type="AlphaFoldDB" id="A0A9P1I842"/>
<dbReference type="EMBL" id="CANHGI010000001">
    <property type="protein sequence ID" value="CAI5439968.1"/>
    <property type="molecule type" value="Genomic_DNA"/>
</dbReference>
<keyword evidence="2" id="KW-1185">Reference proteome</keyword>
<sequence length="326" mass="38557">MSAEPKKPRLDDENVSLEENNAETTGWFDIPYEMRKIVIDEMDIETRCRFAICSKKCEEEAKMSQEYLKSLKICRGTHPELYIGHETSGYHYCMEFLAVSKLTENTTIVIYKTTGNRLNAEKDKRKRVMKWSKIYENEKAEDVRNRYLHEILEKHHKSIVKLSIDDTKFVLKEEINLKMLKNLRKIFDRTGRDLIEYEILDVSQILRANIVRAQRTNLTRKDLMGFEGTLCEIRVYNMSLKSLAEFVKSLKTGKSHRNLRHLKVYWKEHICAEEVADELNIPYFSEGQDNDDDDEKGCWFNFDICYDDKKFKAKFSSHGDHFRNSC</sequence>
<protein>
    <recommendedName>
        <fullName evidence="3">F-box domain-containing protein</fullName>
    </recommendedName>
</protein>
<reference evidence="1" key="1">
    <citation type="submission" date="2022-11" db="EMBL/GenBank/DDBJ databases">
        <authorList>
            <person name="Kikuchi T."/>
        </authorList>
    </citation>
    <scope>NUCLEOTIDE SEQUENCE</scope>
    <source>
        <strain evidence="1">PS1010</strain>
    </source>
</reference>
<accession>A0A9P1I842</accession>
<name>A0A9P1I842_9PELO</name>
<organism evidence="1 2">
    <name type="scientific">Caenorhabditis angaria</name>
    <dbReference type="NCBI Taxonomy" id="860376"/>
    <lineage>
        <taxon>Eukaryota</taxon>
        <taxon>Metazoa</taxon>
        <taxon>Ecdysozoa</taxon>
        <taxon>Nematoda</taxon>
        <taxon>Chromadorea</taxon>
        <taxon>Rhabditida</taxon>
        <taxon>Rhabditina</taxon>
        <taxon>Rhabditomorpha</taxon>
        <taxon>Rhabditoidea</taxon>
        <taxon>Rhabditidae</taxon>
        <taxon>Peloderinae</taxon>
        <taxon>Caenorhabditis</taxon>
    </lineage>
</organism>
<gene>
    <name evidence="1" type="ORF">CAMP_LOCUS2605</name>
</gene>
<evidence type="ECO:0000313" key="2">
    <source>
        <dbReference type="Proteomes" id="UP001152747"/>
    </source>
</evidence>
<dbReference type="Proteomes" id="UP001152747">
    <property type="component" value="Unassembled WGS sequence"/>
</dbReference>
<evidence type="ECO:0000313" key="1">
    <source>
        <dbReference type="EMBL" id="CAI5439968.1"/>
    </source>
</evidence>
<dbReference type="PANTHER" id="PTHR21503:SF8">
    <property type="entry name" value="F-BOX ASSOCIATED DOMAIN-CONTAINING PROTEIN-RELATED"/>
    <property type="match status" value="1"/>
</dbReference>
<dbReference type="PANTHER" id="PTHR21503">
    <property type="entry name" value="F-BOX-CONTAINING HYPOTHETICAL PROTEIN C.ELEGANS"/>
    <property type="match status" value="1"/>
</dbReference>
<proteinExistence type="predicted"/>